<evidence type="ECO:0000313" key="2">
    <source>
        <dbReference type="EMBL" id="KAA8576153.1"/>
    </source>
</evidence>
<comment type="caution">
    <text evidence="2">The sequence shown here is derived from an EMBL/GenBank/DDBJ whole genome shotgun (WGS) entry which is preliminary data.</text>
</comment>
<feature type="region of interest" description="Disordered" evidence="1">
    <location>
        <begin position="291"/>
        <end position="333"/>
    </location>
</feature>
<evidence type="ECO:0000313" key="3">
    <source>
        <dbReference type="Proteomes" id="UP000322873"/>
    </source>
</evidence>
<keyword evidence="3" id="KW-1185">Reference proteome</keyword>
<protein>
    <submittedName>
        <fullName evidence="2">Uncharacterized protein</fullName>
    </submittedName>
</protein>
<name>A0A5M9K6F1_MONFR</name>
<dbReference type="Proteomes" id="UP000322873">
    <property type="component" value="Unassembled WGS sequence"/>
</dbReference>
<feature type="compositionally biased region" description="Polar residues" evidence="1">
    <location>
        <begin position="291"/>
        <end position="302"/>
    </location>
</feature>
<accession>A0A5M9K6F1</accession>
<sequence>MPKNQQQIEWLNNYYDENQINGNVLAKSQVIADEYNKKFNTEAFTKGPKGRTRMTNGGLDAQTVGGHMADRKKMLKDQPRAIRNEKDELRRLKAVSDIRCRPWVGDKMLLMQANNTTHEKVKNHFEERARQEAKRAIKAGGQVLLDFEEQRGKMDTSSKFASKMWADYRRHKEDYLRDLRNGLISLKTGESIKGDPSMYQYSALNPANGHVQSTGNGSRFGTGVAKLAEGRDDLLRHDMGNIPDTFDRYSSIAQPFQHPTRNKELFRSFNDQAETTANKSLEQTRDSIDNINSETNFHNNSFGGERASDGYSSKSPEVYNDLLDAPLTPDKRF</sequence>
<dbReference type="EMBL" id="VICG01000001">
    <property type="protein sequence ID" value="KAA8576153.1"/>
    <property type="molecule type" value="Genomic_DNA"/>
</dbReference>
<gene>
    <name evidence="2" type="ORF">EYC84_006308</name>
</gene>
<dbReference type="AlphaFoldDB" id="A0A5M9K6F1"/>
<dbReference type="VEuPathDB" id="FungiDB:MFRU_009g00900"/>
<reference evidence="2 3" key="1">
    <citation type="submission" date="2019-06" db="EMBL/GenBank/DDBJ databases">
        <title>Genome Sequence of the Brown Rot Fungal Pathogen Monilinia fructicola.</title>
        <authorList>
            <person name="De Miccolis Angelini R.M."/>
            <person name="Landi L."/>
            <person name="Abate D."/>
            <person name="Pollastro S."/>
            <person name="Romanazzi G."/>
            <person name="Faretra F."/>
        </authorList>
    </citation>
    <scope>NUCLEOTIDE SEQUENCE [LARGE SCALE GENOMIC DNA]</scope>
    <source>
        <strain evidence="2 3">Mfrc123</strain>
    </source>
</reference>
<proteinExistence type="predicted"/>
<organism evidence="2 3">
    <name type="scientific">Monilinia fructicola</name>
    <name type="common">Brown rot fungus</name>
    <name type="synonym">Ciboria fructicola</name>
    <dbReference type="NCBI Taxonomy" id="38448"/>
    <lineage>
        <taxon>Eukaryota</taxon>
        <taxon>Fungi</taxon>
        <taxon>Dikarya</taxon>
        <taxon>Ascomycota</taxon>
        <taxon>Pezizomycotina</taxon>
        <taxon>Leotiomycetes</taxon>
        <taxon>Helotiales</taxon>
        <taxon>Sclerotiniaceae</taxon>
        <taxon>Monilinia</taxon>
    </lineage>
</organism>
<evidence type="ECO:0000256" key="1">
    <source>
        <dbReference type="SAM" id="MobiDB-lite"/>
    </source>
</evidence>